<evidence type="ECO:0000313" key="4">
    <source>
        <dbReference type="Proteomes" id="UP000199111"/>
    </source>
</evidence>
<accession>A0A1I3GVM6</accession>
<evidence type="ECO:0000256" key="2">
    <source>
        <dbReference type="SAM" id="MobiDB-lite"/>
    </source>
</evidence>
<feature type="region of interest" description="Disordered" evidence="2">
    <location>
        <begin position="385"/>
        <end position="415"/>
    </location>
</feature>
<dbReference type="Proteomes" id="UP000199111">
    <property type="component" value="Unassembled WGS sequence"/>
</dbReference>
<organism evidence="3 4">
    <name type="scientific">Streptosporangium canum</name>
    <dbReference type="NCBI Taxonomy" id="324952"/>
    <lineage>
        <taxon>Bacteria</taxon>
        <taxon>Bacillati</taxon>
        <taxon>Actinomycetota</taxon>
        <taxon>Actinomycetes</taxon>
        <taxon>Streptosporangiales</taxon>
        <taxon>Streptosporangiaceae</taxon>
        <taxon>Streptosporangium</taxon>
    </lineage>
</organism>
<dbReference type="SUPFAM" id="SSF48264">
    <property type="entry name" value="Cytochrome P450"/>
    <property type="match status" value="1"/>
</dbReference>
<keyword evidence="4" id="KW-1185">Reference proteome</keyword>
<dbReference type="CDD" id="cd00302">
    <property type="entry name" value="cytochrome_P450"/>
    <property type="match status" value="1"/>
</dbReference>
<dbReference type="GO" id="GO:0016705">
    <property type="term" value="F:oxidoreductase activity, acting on paired donors, with incorporation or reduction of molecular oxygen"/>
    <property type="evidence" value="ECO:0007669"/>
    <property type="project" value="InterPro"/>
</dbReference>
<dbReference type="Pfam" id="PF00067">
    <property type="entry name" value="p450"/>
    <property type="match status" value="1"/>
</dbReference>
<dbReference type="GO" id="GO:0020037">
    <property type="term" value="F:heme binding"/>
    <property type="evidence" value="ECO:0007669"/>
    <property type="project" value="InterPro"/>
</dbReference>
<dbReference type="InterPro" id="IPR001128">
    <property type="entry name" value="Cyt_P450"/>
</dbReference>
<dbReference type="PANTHER" id="PTHR24305:SF166">
    <property type="entry name" value="CYTOCHROME P450 12A4, MITOCHONDRIAL-RELATED"/>
    <property type="match status" value="1"/>
</dbReference>
<proteinExistence type="inferred from homology"/>
<dbReference type="InterPro" id="IPR036396">
    <property type="entry name" value="Cyt_P450_sf"/>
</dbReference>
<dbReference type="AlphaFoldDB" id="A0A1I3GVM6"/>
<evidence type="ECO:0000256" key="1">
    <source>
        <dbReference type="ARBA" id="ARBA00010617"/>
    </source>
</evidence>
<dbReference type="InterPro" id="IPR050121">
    <property type="entry name" value="Cytochrome_P450_monoxygenase"/>
</dbReference>
<gene>
    <name evidence="3" type="ORF">SAMN05216275_102237</name>
</gene>
<reference evidence="4" key="1">
    <citation type="submission" date="2016-10" db="EMBL/GenBank/DDBJ databases">
        <authorList>
            <person name="Varghese N."/>
            <person name="Submissions S."/>
        </authorList>
    </citation>
    <scope>NUCLEOTIDE SEQUENCE [LARGE SCALE GENOMIC DNA]</scope>
    <source>
        <strain evidence="4">CGMCC 4.2126</strain>
    </source>
</reference>
<dbReference type="GO" id="GO:0005506">
    <property type="term" value="F:iron ion binding"/>
    <property type="evidence" value="ECO:0007669"/>
    <property type="project" value="InterPro"/>
</dbReference>
<name>A0A1I3GVM6_9ACTN</name>
<dbReference type="EMBL" id="FOQY01000002">
    <property type="protein sequence ID" value="SFI27453.1"/>
    <property type="molecule type" value="Genomic_DNA"/>
</dbReference>
<dbReference type="PANTHER" id="PTHR24305">
    <property type="entry name" value="CYTOCHROME P450"/>
    <property type="match status" value="1"/>
</dbReference>
<protein>
    <submittedName>
        <fullName evidence="3">Cytochrome P450</fullName>
    </submittedName>
</protein>
<feature type="compositionally biased region" description="Polar residues" evidence="2">
    <location>
        <begin position="404"/>
        <end position="415"/>
    </location>
</feature>
<comment type="similarity">
    <text evidence="1">Belongs to the cytochrome P450 family.</text>
</comment>
<dbReference type="GO" id="GO:0004497">
    <property type="term" value="F:monooxygenase activity"/>
    <property type="evidence" value="ECO:0007669"/>
    <property type="project" value="InterPro"/>
</dbReference>
<evidence type="ECO:0000313" key="3">
    <source>
        <dbReference type="EMBL" id="SFI27453.1"/>
    </source>
</evidence>
<dbReference type="Gene3D" id="1.10.630.10">
    <property type="entry name" value="Cytochrome P450"/>
    <property type="match status" value="1"/>
</dbReference>
<sequence length="415" mass="44448">MATVGEPDRIALDGDGSRPWAGVAGGLPGGAGRWYRRDPLGFVERAARERGPVFRLPDDGSLCVADPVEALRVLHDEEGHYDEVSDFFHLRGGRLEPRATQVAIGRAARATLRAHLAAHRERLPAVVAELGEVSEWPSAGRAAAHRFLAGALLRPDSPPALRELMARVVRRDVLIRPAGPLARVAQQALWARAVRAVAAEARARRAGPPPGRSGDLLDAVLGATPPGTPAAQVAQAYLLLFRTSVAPVGHVVAWALLAAATHGVDLAAVPAESAVRESLRLWPVAWLLGRPVLRAHHIGGVRLEPGESVAVCSYLLHRDDRHWPQANRFRPDRWDGPGPRGPYLPFGGGPFTCAGAAVAQTLATDLLAAVTDGARLEVRGGHGRPHVAGIITPPRFRLRRTPHQAPSTSRAQERR</sequence>